<feature type="domain" description="NADP-dependent oxidoreductase" evidence="1">
    <location>
        <begin position="2"/>
        <end position="268"/>
    </location>
</feature>
<protein>
    <submittedName>
        <fullName evidence="2">Oxidoreductase</fullName>
    </submittedName>
</protein>
<geneLocation type="plasmid" evidence="2 3">
    <name>pPP3</name>
</geneLocation>
<accession>A0ABM7VL49</accession>
<name>A0ABM7VL49_9BACT</name>
<dbReference type="EMBL" id="AP025295">
    <property type="protein sequence ID" value="BDD01688.1"/>
    <property type="molecule type" value="Genomic_DNA"/>
</dbReference>
<dbReference type="PANTHER" id="PTHR43364">
    <property type="entry name" value="NADH-SPECIFIC METHYLGLYOXAL REDUCTASE-RELATED"/>
    <property type="match status" value="1"/>
</dbReference>
<reference evidence="2 3" key="1">
    <citation type="submission" date="2021-12" db="EMBL/GenBank/DDBJ databases">
        <title>Genome sequencing of bacteria with rrn-lacking chromosome and rrn-plasmid.</title>
        <authorList>
            <person name="Anda M."/>
            <person name="Iwasaki W."/>
        </authorList>
    </citation>
    <scope>NUCLEOTIDE SEQUENCE [LARGE SCALE GENOMIC DNA]</scope>
    <source>
        <strain evidence="2 3">NBRC 101262</strain>
        <plasmid evidence="2 3">pPP3</plasmid>
    </source>
</reference>
<evidence type="ECO:0000259" key="1">
    <source>
        <dbReference type="Pfam" id="PF00248"/>
    </source>
</evidence>
<keyword evidence="2" id="KW-0614">Plasmid</keyword>
<proteinExistence type="predicted"/>
<dbReference type="SUPFAM" id="SSF51430">
    <property type="entry name" value="NAD(P)-linked oxidoreductase"/>
    <property type="match status" value="1"/>
</dbReference>
<sequence>MTWGKWGAQFNTKEYLALIEACLENGIDTFDHADIYGNYSTEQEFGKALADHSSLRSSMKIITKCGICMPCDARPAFTTKHYDYSAKHIRSSVEQSLTNFNTDYLDFLLLHRPSPLVDTSVVAEVFDELKQEGKVLHFGVSNFTPSQFEHLNSLTPLSTNQVECNLLKPDAFTDGTFDQARQKGYQPTIWSPLGGGKLFKAEKGERENRIIDAAQPIMEKYGVQLDQLLLIWLCQHPALPVPVLGTTKIQRLKDALEGLQHQLTTQEWFVLYEAYLGEEIP</sequence>
<evidence type="ECO:0000313" key="3">
    <source>
        <dbReference type="Proteomes" id="UP001354989"/>
    </source>
</evidence>
<organism evidence="2 3">
    <name type="scientific">Persicobacter psychrovividus</name>
    <dbReference type="NCBI Taxonomy" id="387638"/>
    <lineage>
        <taxon>Bacteria</taxon>
        <taxon>Pseudomonadati</taxon>
        <taxon>Bacteroidota</taxon>
        <taxon>Cytophagia</taxon>
        <taxon>Cytophagales</taxon>
        <taxon>Persicobacteraceae</taxon>
        <taxon>Persicobacter</taxon>
    </lineage>
</organism>
<keyword evidence="3" id="KW-1185">Reference proteome</keyword>
<dbReference type="Pfam" id="PF00248">
    <property type="entry name" value="Aldo_ket_red"/>
    <property type="match status" value="1"/>
</dbReference>
<dbReference type="InterPro" id="IPR036812">
    <property type="entry name" value="NAD(P)_OxRdtase_dom_sf"/>
</dbReference>
<dbReference type="InterPro" id="IPR023210">
    <property type="entry name" value="NADP_OxRdtase_dom"/>
</dbReference>
<dbReference type="CDD" id="cd19092">
    <property type="entry name" value="AKR_BsYcsN_EcYdhF-like"/>
    <property type="match status" value="1"/>
</dbReference>
<dbReference type="InterPro" id="IPR050523">
    <property type="entry name" value="AKR_Detox_Biosynth"/>
</dbReference>
<dbReference type="Gene3D" id="3.20.20.100">
    <property type="entry name" value="NADP-dependent oxidoreductase domain"/>
    <property type="match status" value="1"/>
</dbReference>
<gene>
    <name evidence="2" type="ORF">PEPS_39680</name>
</gene>
<dbReference type="PANTHER" id="PTHR43364:SF1">
    <property type="entry name" value="OXIDOREDUCTASE YDHF"/>
    <property type="match status" value="1"/>
</dbReference>
<dbReference type="Proteomes" id="UP001354989">
    <property type="component" value="Plasmid pPP3"/>
</dbReference>
<evidence type="ECO:0000313" key="2">
    <source>
        <dbReference type="EMBL" id="BDD01688.1"/>
    </source>
</evidence>